<dbReference type="Proteomes" id="UP000053593">
    <property type="component" value="Unassembled WGS sequence"/>
</dbReference>
<feature type="active site" evidence="3">
    <location>
        <position position="86"/>
    </location>
</feature>
<dbReference type="InterPro" id="IPR001461">
    <property type="entry name" value="Aspartic_peptidase_A1"/>
</dbReference>
<dbReference type="CDD" id="cd05471">
    <property type="entry name" value="pepsin_like"/>
    <property type="match status" value="1"/>
</dbReference>
<feature type="signal peptide" evidence="5">
    <location>
        <begin position="1"/>
        <end position="15"/>
    </location>
</feature>
<evidence type="ECO:0000256" key="4">
    <source>
        <dbReference type="RuleBase" id="RU000454"/>
    </source>
</evidence>
<keyword evidence="4" id="KW-0645">Protease</keyword>
<dbReference type="EMBL" id="KN834804">
    <property type="protein sequence ID" value="KIK55674.1"/>
    <property type="molecule type" value="Genomic_DNA"/>
</dbReference>
<dbReference type="PANTHER" id="PTHR47966">
    <property type="entry name" value="BETA-SITE APP-CLEAVING ENZYME, ISOFORM A-RELATED"/>
    <property type="match status" value="1"/>
</dbReference>
<reference evidence="7 8" key="1">
    <citation type="submission" date="2014-04" db="EMBL/GenBank/DDBJ databases">
        <title>Evolutionary Origins and Diversification of the Mycorrhizal Mutualists.</title>
        <authorList>
            <consortium name="DOE Joint Genome Institute"/>
            <consortium name="Mycorrhizal Genomics Consortium"/>
            <person name="Kohler A."/>
            <person name="Kuo A."/>
            <person name="Nagy L.G."/>
            <person name="Floudas D."/>
            <person name="Copeland A."/>
            <person name="Barry K.W."/>
            <person name="Cichocki N."/>
            <person name="Veneault-Fourrey C."/>
            <person name="LaButti K."/>
            <person name="Lindquist E.A."/>
            <person name="Lipzen A."/>
            <person name="Lundell T."/>
            <person name="Morin E."/>
            <person name="Murat C."/>
            <person name="Riley R."/>
            <person name="Ohm R."/>
            <person name="Sun H."/>
            <person name="Tunlid A."/>
            <person name="Henrissat B."/>
            <person name="Grigoriev I.V."/>
            <person name="Hibbett D.S."/>
            <person name="Martin F."/>
        </authorList>
    </citation>
    <scope>NUCLEOTIDE SEQUENCE [LARGE SCALE GENOMIC DNA]</scope>
    <source>
        <strain evidence="7 8">FD-317 M1</strain>
    </source>
</reference>
<dbReference type="GO" id="GO:0006508">
    <property type="term" value="P:proteolysis"/>
    <property type="evidence" value="ECO:0007669"/>
    <property type="project" value="UniProtKB-KW"/>
</dbReference>
<dbReference type="PANTHER" id="PTHR47966:SF51">
    <property type="entry name" value="BETA-SITE APP-CLEAVING ENZYME, ISOFORM A-RELATED"/>
    <property type="match status" value="1"/>
</dbReference>
<evidence type="ECO:0000256" key="3">
    <source>
        <dbReference type="PIRSR" id="PIRSR601461-1"/>
    </source>
</evidence>
<gene>
    <name evidence="7" type="ORF">GYMLUDRAFT_248487</name>
</gene>
<organism evidence="7 8">
    <name type="scientific">Collybiopsis luxurians FD-317 M1</name>
    <dbReference type="NCBI Taxonomy" id="944289"/>
    <lineage>
        <taxon>Eukaryota</taxon>
        <taxon>Fungi</taxon>
        <taxon>Dikarya</taxon>
        <taxon>Basidiomycota</taxon>
        <taxon>Agaricomycotina</taxon>
        <taxon>Agaricomycetes</taxon>
        <taxon>Agaricomycetidae</taxon>
        <taxon>Agaricales</taxon>
        <taxon>Marasmiineae</taxon>
        <taxon>Omphalotaceae</taxon>
        <taxon>Collybiopsis</taxon>
        <taxon>Collybiopsis luxurians</taxon>
    </lineage>
</organism>
<feature type="domain" description="Peptidase A1" evidence="6">
    <location>
        <begin position="67"/>
        <end position="376"/>
    </location>
</feature>
<comment type="similarity">
    <text evidence="1 4">Belongs to the peptidase A1 family.</text>
</comment>
<dbReference type="AlphaFoldDB" id="A0A0D0C062"/>
<dbReference type="InterPro" id="IPR033121">
    <property type="entry name" value="PEPTIDASE_A1"/>
</dbReference>
<sequence>MLFATSLIFINLALSVAISAVVVVDRSPILSLPLTRVQSFKQRTKAHATGQTVKRQSVTVSNQVVSYIASVGVGANASLEVQLIVDTGSSDTWVGTTKPFTATSTSTNTGALVGVSYGSGSFTGVEWIDRVTLSSQLVIEEQSIGVALVLLVLRLTRHFSIGPDNLTEGTVNGLATVPTVTDNLFTQGTIAQRLVSVSFQPMNSILVNNGELTFGGTDSTKFMGDITFVPRNGLFWGITQSVTYGTTSILASTDGIVDTGTTLILFEETAYNPYVKATGAVLDSATGLLRVTTAQFNALQNLNFNIGGTIFSLTPNAQIFPRSLNIAIGGNANNIYLIVGNLGPEGEEPFNFVNGYAFLERFYSVYNTTNNRAGIATTPFTNSNTN</sequence>
<protein>
    <recommendedName>
        <fullName evidence="6">Peptidase A1 domain-containing protein</fullName>
    </recommendedName>
</protein>
<evidence type="ECO:0000313" key="8">
    <source>
        <dbReference type="Proteomes" id="UP000053593"/>
    </source>
</evidence>
<dbReference type="Gene3D" id="2.40.70.10">
    <property type="entry name" value="Acid Proteases"/>
    <property type="match status" value="2"/>
</dbReference>
<dbReference type="InterPro" id="IPR034164">
    <property type="entry name" value="Pepsin-like_dom"/>
</dbReference>
<dbReference type="PROSITE" id="PS51767">
    <property type="entry name" value="PEPTIDASE_A1"/>
    <property type="match status" value="1"/>
</dbReference>
<dbReference type="PROSITE" id="PS00141">
    <property type="entry name" value="ASP_PROTEASE"/>
    <property type="match status" value="2"/>
</dbReference>
<evidence type="ECO:0000259" key="6">
    <source>
        <dbReference type="PROSITE" id="PS51767"/>
    </source>
</evidence>
<dbReference type="InterPro" id="IPR001969">
    <property type="entry name" value="Aspartic_peptidase_AS"/>
</dbReference>
<dbReference type="HOGENOM" id="CLU_038846_0_0_1"/>
<evidence type="ECO:0000256" key="2">
    <source>
        <dbReference type="ARBA" id="ARBA00022750"/>
    </source>
</evidence>
<feature type="active site" evidence="3">
    <location>
        <position position="258"/>
    </location>
</feature>
<evidence type="ECO:0000256" key="1">
    <source>
        <dbReference type="ARBA" id="ARBA00007447"/>
    </source>
</evidence>
<evidence type="ECO:0000256" key="5">
    <source>
        <dbReference type="SAM" id="SignalP"/>
    </source>
</evidence>
<dbReference type="PRINTS" id="PR00792">
    <property type="entry name" value="PEPSIN"/>
</dbReference>
<keyword evidence="2 4" id="KW-0064">Aspartyl protease</keyword>
<evidence type="ECO:0000313" key="7">
    <source>
        <dbReference type="EMBL" id="KIK55674.1"/>
    </source>
</evidence>
<name>A0A0D0C062_9AGAR</name>
<keyword evidence="4" id="KW-0378">Hydrolase</keyword>
<keyword evidence="5" id="KW-0732">Signal</keyword>
<dbReference type="InterPro" id="IPR021109">
    <property type="entry name" value="Peptidase_aspartic_dom_sf"/>
</dbReference>
<dbReference type="Pfam" id="PF00026">
    <property type="entry name" value="Asp"/>
    <property type="match status" value="1"/>
</dbReference>
<dbReference type="SUPFAM" id="SSF50630">
    <property type="entry name" value="Acid proteases"/>
    <property type="match status" value="1"/>
</dbReference>
<keyword evidence="8" id="KW-1185">Reference proteome</keyword>
<dbReference type="GO" id="GO:0004190">
    <property type="term" value="F:aspartic-type endopeptidase activity"/>
    <property type="evidence" value="ECO:0007669"/>
    <property type="project" value="UniProtKB-KW"/>
</dbReference>
<feature type="chain" id="PRO_5013108012" description="Peptidase A1 domain-containing protein" evidence="5">
    <location>
        <begin position="16"/>
        <end position="386"/>
    </location>
</feature>
<proteinExistence type="inferred from homology"/>
<dbReference type="OrthoDB" id="660550at2759"/>
<accession>A0A0D0C062</accession>